<dbReference type="InterPro" id="IPR053793">
    <property type="entry name" value="PB1-like"/>
</dbReference>
<protein>
    <recommendedName>
        <fullName evidence="2">PB1 domain-containing protein</fullName>
    </recommendedName>
</protein>
<feature type="domain" description="PB1" evidence="2">
    <location>
        <begin position="3"/>
        <end position="84"/>
    </location>
</feature>
<dbReference type="CDD" id="cd05992">
    <property type="entry name" value="PB1"/>
    <property type="match status" value="1"/>
</dbReference>
<gene>
    <name evidence="3" type="ORF">CDAUBV1_LOCUS3053</name>
</gene>
<accession>A0AAV2T065</accession>
<evidence type="ECO:0000313" key="4">
    <source>
        <dbReference type="Proteomes" id="UP001497525"/>
    </source>
</evidence>
<reference evidence="3" key="1">
    <citation type="submission" date="2024-06" db="EMBL/GenBank/DDBJ databases">
        <authorList>
            <person name="Liu X."/>
            <person name="Lenzi L."/>
            <person name="Haldenby T S."/>
            <person name="Uol C."/>
        </authorList>
    </citation>
    <scope>NUCLEOTIDE SEQUENCE</scope>
</reference>
<feature type="region of interest" description="Disordered" evidence="1">
    <location>
        <begin position="369"/>
        <end position="388"/>
    </location>
</feature>
<comment type="caution">
    <text evidence="3">The sequence shown here is derived from an EMBL/GenBank/DDBJ whole genome shotgun (WGS) entry which is preliminary data.</text>
</comment>
<dbReference type="Gene3D" id="3.10.20.90">
    <property type="entry name" value="Phosphatidylinositol 3-kinase Catalytic Subunit, Chain A, domain 1"/>
    <property type="match status" value="1"/>
</dbReference>
<name>A0AAV2T065_CALDB</name>
<dbReference type="PROSITE" id="PS51745">
    <property type="entry name" value="PB1"/>
    <property type="match status" value="1"/>
</dbReference>
<proteinExistence type="predicted"/>
<dbReference type="SMART" id="SM00666">
    <property type="entry name" value="PB1"/>
    <property type="match status" value="1"/>
</dbReference>
<dbReference type="AlphaFoldDB" id="A0AAV2T065"/>
<dbReference type="Pfam" id="PF00564">
    <property type="entry name" value="PB1"/>
    <property type="match status" value="1"/>
</dbReference>
<feature type="compositionally biased region" description="Polar residues" evidence="1">
    <location>
        <begin position="371"/>
        <end position="386"/>
    </location>
</feature>
<dbReference type="EMBL" id="CAXLJL010000075">
    <property type="protein sequence ID" value="CAL5130838.1"/>
    <property type="molecule type" value="Genomic_DNA"/>
</dbReference>
<organism evidence="3 4">
    <name type="scientific">Calicophoron daubneyi</name>
    <name type="common">Rumen fluke</name>
    <name type="synonym">Paramphistomum daubneyi</name>
    <dbReference type="NCBI Taxonomy" id="300641"/>
    <lineage>
        <taxon>Eukaryota</taxon>
        <taxon>Metazoa</taxon>
        <taxon>Spiralia</taxon>
        <taxon>Lophotrochozoa</taxon>
        <taxon>Platyhelminthes</taxon>
        <taxon>Trematoda</taxon>
        <taxon>Digenea</taxon>
        <taxon>Plagiorchiida</taxon>
        <taxon>Pronocephalata</taxon>
        <taxon>Paramphistomoidea</taxon>
        <taxon>Paramphistomidae</taxon>
        <taxon>Calicophoron</taxon>
    </lineage>
</organism>
<evidence type="ECO:0000313" key="3">
    <source>
        <dbReference type="EMBL" id="CAL5130838.1"/>
    </source>
</evidence>
<sequence>MFRRPVKFRYGSDIRKLPIAAPLRSIAELQNVAHLLYQPKLSNSDDLKFMYIDADGDLINLRSDEDVRLAFENTAELLIYVLPGFCADDEEPCTEFRSSHIGPQNETAGFAQHLAVLHSLVLSIISKATNFGENGPGKQALQYKLEGGKIFSNQAEAADGADVPWLSGPNHMTGCANDAVTDIVSASNTGTTESTGTEMFYSCRSQLGLSSSLKKNQKARKLQTALPSSRDCVTSAVEEWHAATCALTRPYFDKAKSTLSAVQFQMTDVSESPLHARNMNHTTPILICSYGDTYNSMKTVPIWTNTWWTSSPVAVTTQGPQILSEVEIQMIRLMKLKRMFQRLLFQGGRIRMSRRPPERHMLNKLEEKGIQTPSAFGTSSKRSTSAPPNPYLLLLRSKTYKKPLGSQMKKTKSPIGNLVNTKKDDSATKSNRIPKYKQRTTRTVSAKNHNRTVYRITGEKVCPGSRTLNASTQSLDIKYCLGLVKENKLMFLLLTTERPKAAHLIKLKFMTRRQMCLTNTSDDQPRKQTARLEGVRNDGFTKSQLELDDFRANSHQNNDGEDDEFEGTIDLLPPLSVLMLAVESVPSVSEFSVCPMDSKFSQLWGRCQGNLQYIKSQRQNNHSINEDLQKHEAERQKMYTSRPSSTISTGTVPVDQISGYPKLLEERRTNSSFDALQICHVYYDQALLALNHPLENKSDKEPWDSINCYSKNNNCKITPANAVNLFS</sequence>
<evidence type="ECO:0000256" key="1">
    <source>
        <dbReference type="SAM" id="MobiDB-lite"/>
    </source>
</evidence>
<feature type="region of interest" description="Disordered" evidence="1">
    <location>
        <begin position="404"/>
        <end position="430"/>
    </location>
</feature>
<dbReference type="Proteomes" id="UP001497525">
    <property type="component" value="Unassembled WGS sequence"/>
</dbReference>
<evidence type="ECO:0000259" key="2">
    <source>
        <dbReference type="PROSITE" id="PS51745"/>
    </source>
</evidence>
<dbReference type="SUPFAM" id="SSF54277">
    <property type="entry name" value="CAD &amp; PB1 domains"/>
    <property type="match status" value="1"/>
</dbReference>
<dbReference type="InterPro" id="IPR000270">
    <property type="entry name" value="PB1_dom"/>
</dbReference>